<evidence type="ECO:0000313" key="9">
    <source>
        <dbReference type="Proteomes" id="UP000886595"/>
    </source>
</evidence>
<feature type="transmembrane region" description="Helical" evidence="7">
    <location>
        <begin position="157"/>
        <end position="176"/>
    </location>
</feature>
<dbReference type="NCBIfam" id="TIGR00797">
    <property type="entry name" value="matE"/>
    <property type="match status" value="1"/>
</dbReference>
<dbReference type="InterPro" id="IPR045069">
    <property type="entry name" value="MATE_euk"/>
</dbReference>
<dbReference type="GO" id="GO:1990961">
    <property type="term" value="P:xenobiotic detoxification by transmembrane export across the plasma membrane"/>
    <property type="evidence" value="ECO:0007669"/>
    <property type="project" value="InterPro"/>
</dbReference>
<dbReference type="Proteomes" id="UP000886595">
    <property type="component" value="Unassembled WGS sequence"/>
</dbReference>
<accession>A0A8X7SJ59</accession>
<feature type="transmembrane region" description="Helical" evidence="7">
    <location>
        <begin position="285"/>
        <end position="307"/>
    </location>
</feature>
<feature type="transmembrane region" description="Helical" evidence="7">
    <location>
        <begin position="90"/>
        <end position="108"/>
    </location>
</feature>
<dbReference type="GO" id="GO:0015297">
    <property type="term" value="F:antiporter activity"/>
    <property type="evidence" value="ECO:0007669"/>
    <property type="project" value="InterPro"/>
</dbReference>
<organism evidence="8 9">
    <name type="scientific">Brassica carinata</name>
    <name type="common">Ethiopian mustard</name>
    <name type="synonym">Abyssinian cabbage</name>
    <dbReference type="NCBI Taxonomy" id="52824"/>
    <lineage>
        <taxon>Eukaryota</taxon>
        <taxon>Viridiplantae</taxon>
        <taxon>Streptophyta</taxon>
        <taxon>Embryophyta</taxon>
        <taxon>Tracheophyta</taxon>
        <taxon>Spermatophyta</taxon>
        <taxon>Magnoliopsida</taxon>
        <taxon>eudicotyledons</taxon>
        <taxon>Gunneridae</taxon>
        <taxon>Pentapetalae</taxon>
        <taxon>rosids</taxon>
        <taxon>malvids</taxon>
        <taxon>Brassicales</taxon>
        <taxon>Brassicaceae</taxon>
        <taxon>Brassiceae</taxon>
        <taxon>Brassica</taxon>
    </lineage>
</organism>
<feature type="transmembrane region" description="Helical" evidence="7">
    <location>
        <begin position="240"/>
        <end position="258"/>
    </location>
</feature>
<gene>
    <name evidence="8" type="ORF">Bca52824_033670</name>
</gene>
<comment type="subcellular location">
    <subcellularLocation>
        <location evidence="1">Membrane</location>
        <topology evidence="1">Multi-pass membrane protein</topology>
    </subcellularLocation>
</comment>
<comment type="caution">
    <text evidence="8">The sequence shown here is derived from an EMBL/GenBank/DDBJ whole genome shotgun (WGS) entry which is preliminary data.</text>
</comment>
<feature type="transmembrane region" description="Helical" evidence="7">
    <location>
        <begin position="196"/>
        <end position="219"/>
    </location>
</feature>
<dbReference type="CDD" id="cd13132">
    <property type="entry name" value="MATE_eukaryotic"/>
    <property type="match status" value="1"/>
</dbReference>
<evidence type="ECO:0000313" key="8">
    <source>
        <dbReference type="EMBL" id="KAG2305019.1"/>
    </source>
</evidence>
<evidence type="ECO:0000256" key="5">
    <source>
        <dbReference type="ARBA" id="ARBA00022989"/>
    </source>
</evidence>
<dbReference type="GO" id="GO:0042910">
    <property type="term" value="F:xenobiotic transmembrane transporter activity"/>
    <property type="evidence" value="ECO:0007669"/>
    <property type="project" value="InterPro"/>
</dbReference>
<feature type="transmembrane region" description="Helical" evidence="7">
    <location>
        <begin position="128"/>
        <end position="150"/>
    </location>
</feature>
<evidence type="ECO:0000256" key="1">
    <source>
        <dbReference type="ARBA" id="ARBA00004141"/>
    </source>
</evidence>
<name>A0A8X7SJ59_BRACI</name>
<proteinExistence type="inferred from homology"/>
<comment type="caution">
    <text evidence="7">Lacks conserved residue(s) required for the propagation of feature annotation.</text>
</comment>
<dbReference type="PANTHER" id="PTHR11206">
    <property type="entry name" value="MULTIDRUG RESISTANCE PROTEIN"/>
    <property type="match status" value="1"/>
</dbReference>
<evidence type="ECO:0000256" key="6">
    <source>
        <dbReference type="ARBA" id="ARBA00023136"/>
    </source>
</evidence>
<comment type="similarity">
    <text evidence="2 7">Belongs to the multi antimicrobial extrusion (MATE) (TC 2.A.66.1) family.</text>
</comment>
<feature type="transmembrane region" description="Helical" evidence="7">
    <location>
        <begin position="60"/>
        <end position="78"/>
    </location>
</feature>
<evidence type="ECO:0000256" key="3">
    <source>
        <dbReference type="ARBA" id="ARBA00022448"/>
    </source>
</evidence>
<keyword evidence="9" id="KW-1185">Reference proteome</keyword>
<feature type="transmembrane region" description="Helical" evidence="7">
    <location>
        <begin position="387"/>
        <end position="408"/>
    </location>
</feature>
<keyword evidence="6 7" id="KW-0472">Membrane</keyword>
<sequence>MLFLGRLDSTILAGCSLALASANITTYSLFSGLTAGTETICSQAIGAKRYKLFEATIRRGMILLLFTSLPVSLLWTNIERILTTLKQDKKLASIAHTFLICSTPYLIAQSILHPLKAYLKTRSKALPLSLWTALASVLHFFIMLLFVSYLGLKVEGVALGGVVSNSIPVAFLFIYIKEVTEESREDSVREWKKLCGLAIPSVGLVCLEFWCYEIMILICGHLKTPEPEALGKKRTHVHEVAVASMGIIIQITSLVYIFPHSLSSAVSTRVRNELGSNRPHAARRAARVGLCLSILLGIMAFTCMFSVRNVWATFFTDDKDIIELTSKVLPIVCLCELGNYPQTTVSGVLRGSARARTGSLINGVAFYVVGLPVAYVMAFRFKFGLMGLWFGMLAAQLTCVIGTMVVMYRTNWELEAERARELTSVDDCRSDGDVEDVEDERLISRVESLEG</sequence>
<dbReference type="EMBL" id="JAAMPC010000007">
    <property type="protein sequence ID" value="KAG2305019.1"/>
    <property type="molecule type" value="Genomic_DNA"/>
</dbReference>
<keyword evidence="5 7" id="KW-1133">Transmembrane helix</keyword>
<dbReference type="AlphaFoldDB" id="A0A8X7SJ59"/>
<feature type="transmembrane region" description="Helical" evidence="7">
    <location>
        <begin position="360"/>
        <end position="381"/>
    </location>
</feature>
<dbReference type="GO" id="GO:0016020">
    <property type="term" value="C:membrane"/>
    <property type="evidence" value="ECO:0007669"/>
    <property type="project" value="UniProtKB-SubCell"/>
</dbReference>
<evidence type="ECO:0000256" key="2">
    <source>
        <dbReference type="ARBA" id="ARBA00010199"/>
    </source>
</evidence>
<keyword evidence="4 7" id="KW-0812">Transmembrane</keyword>
<dbReference type="Pfam" id="PF01554">
    <property type="entry name" value="MatE"/>
    <property type="match status" value="2"/>
</dbReference>
<evidence type="ECO:0000256" key="4">
    <source>
        <dbReference type="ARBA" id="ARBA00022692"/>
    </source>
</evidence>
<reference evidence="8 9" key="1">
    <citation type="submission" date="2020-02" db="EMBL/GenBank/DDBJ databases">
        <authorList>
            <person name="Ma Q."/>
            <person name="Huang Y."/>
            <person name="Song X."/>
            <person name="Pei D."/>
        </authorList>
    </citation>
    <scope>NUCLEOTIDE SEQUENCE [LARGE SCALE GENOMIC DNA]</scope>
    <source>
        <strain evidence="8">Sxm20200214</strain>
        <tissue evidence="8">Leaf</tissue>
    </source>
</reference>
<evidence type="ECO:0000256" key="7">
    <source>
        <dbReference type="RuleBase" id="RU004914"/>
    </source>
</evidence>
<dbReference type="InterPro" id="IPR002528">
    <property type="entry name" value="MATE_fam"/>
</dbReference>
<dbReference type="OrthoDB" id="2126698at2759"/>
<keyword evidence="3" id="KW-0813">Transport</keyword>
<protein>
    <recommendedName>
        <fullName evidence="7">Protein DETOXIFICATION</fullName>
    </recommendedName>
    <alternativeName>
        <fullName evidence="7">Multidrug and toxic compound extrusion protein</fullName>
    </alternativeName>
</protein>